<feature type="repeat" description="ANK" evidence="6">
    <location>
        <begin position="750"/>
        <end position="782"/>
    </location>
</feature>
<evidence type="ECO:0000259" key="8">
    <source>
        <dbReference type="PROSITE" id="PS50097"/>
    </source>
</evidence>
<dbReference type="PROSITE" id="PS50097">
    <property type="entry name" value="BTB"/>
    <property type="match status" value="1"/>
</dbReference>
<feature type="repeat" description="ANK" evidence="6">
    <location>
        <begin position="573"/>
        <end position="605"/>
    </location>
</feature>
<dbReference type="InterPro" id="IPR036770">
    <property type="entry name" value="Ankyrin_rpt-contain_sf"/>
</dbReference>
<feature type="repeat" description="ANK" evidence="6">
    <location>
        <begin position="915"/>
        <end position="947"/>
    </location>
</feature>
<dbReference type="SUPFAM" id="SSF48403">
    <property type="entry name" value="Ankyrin repeat"/>
    <property type="match status" value="3"/>
</dbReference>
<dbReference type="SMART" id="SM00225">
    <property type="entry name" value="BTB"/>
    <property type="match status" value="1"/>
</dbReference>
<keyword evidence="11" id="KW-1185">Reference proteome</keyword>
<gene>
    <name evidence="10" type="ORF">EVEC_LOCUS1291</name>
</gene>
<dbReference type="InterPro" id="IPR011333">
    <property type="entry name" value="SKP1/BTB/POZ_sf"/>
</dbReference>
<evidence type="ECO:0000313" key="10">
    <source>
        <dbReference type="EMBL" id="VDD86148.1"/>
    </source>
</evidence>
<dbReference type="PANTHER" id="PTHR24198">
    <property type="entry name" value="ANKYRIN REPEAT AND PROTEIN KINASE DOMAIN-CONTAINING PROTEIN"/>
    <property type="match status" value="1"/>
</dbReference>
<name>A0A158Q9B7_ENTVE</name>
<accession>A0A158Q9B7</accession>
<sequence length="1149" mass="128153">MNEHLNLLRAEYLRLQKDYADLKRDYDILVAASQDSNETAVNPSVSFVQKLMTMVSQLFDKDLYRLAVKPSTDITVHCNGHQLRAHRFVIASRTNYWNDLSVLDRIDFNDLTYNVAYIVIKWMYTDQLEGHLGDSLLIEVLSAANKYELQELQERCELILIGRLDVSNCVRLYEIGEEKNLERLKNACCQLFSARWNDFTPDLFTDMSAALLYRILRSYCKFLLHSIIRIRRGDVLFLFFVDFSETVGFCSSRIKIFNFFLTDGKLLSGELCNQYDDKDFLPLDIAFAVNDFEIASSLVSHGADLDIIDKNGKTFLVKAVEKGRLFPLSENNPYLNNYALWRLNCCDFIVSKGGRTDFQLPNTGENLLHVLAKTKCSDETVSWFSDRISVFDVNGLDKHSSCPLLTAVEAGNQKVIDFLLSVSFVNPNLIDASGRTPLSVALFEKRDYTLAGNLVDCGSIVDSEYNGESLIHRAVKEGDLGALQFLCRKNAEINSPNREGMFALHLAAHQDVFNEEMFRLLLKYGADLSLTLDKDGSTIFHYAVDCENGEKILEIILETRNDGKLPLSVKDKSNRSAFAKAVLQNNFACAKILIKAGADINETDGKKTLFLLSLLSGNDKAAVFLLDNGADASVRTVDGKSCLHVAVELDLLGAVRSLCKSGADLNAKDPVTAVPPLWTALENGSYDVAYVLVEHGCDLEVLIDDKEEFCSETMLYKAINNEMSDAANFLIENGCDVNSLRKFRKQDTQDSRTSLHICLEKGLEEVAIALIKNGAEIGSQDSDGRTPAHIAVQKRYDEVLKMILNKNDISFLFLRDRYGATPLVTAMQVKNNAAAEAIVSAAPCAIMQFNGNGENLLHNMVKAVDFESVLFLLALHFNVNVPTQNASRLTPLHMCAENGNEIIMPGADVNATSAKGFTPLHIAAYHNRRELCYILLENGASAKLVDQNGNTALHSATLKGSTEAVKLLIEESDVVPRTVNKKQQTALILAANEASSFSSVEILRVFMNADPDYPVDAQDSNGNTLFLLAYMNGNAELCRSLLRYNICFAVTNNFGVSVFNFETPTKQLLFSLLDGLIKEPRWAEGEICSECEAKFSLTIRKHHCRHCGRLVCAKCSEHTIPILKYDLQKAVRVCRICSDVLTIGIQQWM</sequence>
<dbReference type="STRING" id="51028.A0A158Q9B7"/>
<dbReference type="PANTHER" id="PTHR24198:SF165">
    <property type="entry name" value="ANKYRIN REPEAT-CONTAINING PROTEIN-RELATED"/>
    <property type="match status" value="1"/>
</dbReference>
<feature type="repeat" description="ANK" evidence="6">
    <location>
        <begin position="783"/>
        <end position="807"/>
    </location>
</feature>
<dbReference type="SMART" id="SM00064">
    <property type="entry name" value="FYVE"/>
    <property type="match status" value="1"/>
</dbReference>
<dbReference type="SMART" id="SM00248">
    <property type="entry name" value="ANK"/>
    <property type="match status" value="20"/>
</dbReference>
<evidence type="ECO:0000256" key="1">
    <source>
        <dbReference type="ARBA" id="ARBA00022723"/>
    </source>
</evidence>
<dbReference type="WBParaSite" id="EVEC_0000158301-mRNA-1">
    <property type="protein sequence ID" value="EVEC_0000158301-mRNA-1"/>
    <property type="gene ID" value="EVEC_0000158301"/>
</dbReference>
<proteinExistence type="predicted"/>
<keyword evidence="4" id="KW-0862">Zinc</keyword>
<dbReference type="InterPro" id="IPR000306">
    <property type="entry name" value="Znf_FYVE"/>
</dbReference>
<dbReference type="Pfam" id="PF00651">
    <property type="entry name" value="BTB"/>
    <property type="match status" value="1"/>
</dbReference>
<dbReference type="SUPFAM" id="SSF54695">
    <property type="entry name" value="POZ domain"/>
    <property type="match status" value="1"/>
</dbReference>
<dbReference type="GO" id="GO:0008270">
    <property type="term" value="F:zinc ion binding"/>
    <property type="evidence" value="ECO:0007669"/>
    <property type="project" value="UniProtKB-KW"/>
</dbReference>
<dbReference type="PROSITE" id="PS50297">
    <property type="entry name" value="ANK_REP_REGION"/>
    <property type="match status" value="7"/>
</dbReference>
<feature type="repeat" description="ANK" evidence="6">
    <location>
        <begin position="466"/>
        <end position="498"/>
    </location>
</feature>
<dbReference type="InterPro" id="IPR013083">
    <property type="entry name" value="Znf_RING/FYVE/PHD"/>
</dbReference>
<protein>
    <submittedName>
        <fullName evidence="12">ANK_REP_REGION domain-containing protein</fullName>
    </submittedName>
</protein>
<evidence type="ECO:0000259" key="9">
    <source>
        <dbReference type="PROSITE" id="PS50178"/>
    </source>
</evidence>
<dbReference type="InterPro" id="IPR002110">
    <property type="entry name" value="Ankyrin_rpt"/>
</dbReference>
<keyword evidence="2" id="KW-0677">Repeat</keyword>
<feature type="repeat" description="ANK" evidence="6">
    <location>
        <begin position="499"/>
        <end position="533"/>
    </location>
</feature>
<dbReference type="InterPro" id="IPR017455">
    <property type="entry name" value="Znf_FYVE-rel"/>
</dbReference>
<reference evidence="12" key="1">
    <citation type="submission" date="2016-04" db="UniProtKB">
        <authorList>
            <consortium name="WormBaseParasite"/>
        </authorList>
    </citation>
    <scope>IDENTIFICATION</scope>
</reference>
<evidence type="ECO:0000256" key="6">
    <source>
        <dbReference type="PROSITE-ProRule" id="PRU00023"/>
    </source>
</evidence>
<dbReference type="Proteomes" id="UP000274131">
    <property type="component" value="Unassembled WGS sequence"/>
</dbReference>
<keyword evidence="5 6" id="KW-0040">ANK repeat</keyword>
<dbReference type="FunFam" id="3.30.40.10:FF:000104">
    <property type="entry name" value="Ankyrin repeat and FYVE domain-containing 1"/>
    <property type="match status" value="1"/>
</dbReference>
<evidence type="ECO:0000256" key="2">
    <source>
        <dbReference type="ARBA" id="ARBA00022737"/>
    </source>
</evidence>
<evidence type="ECO:0000256" key="5">
    <source>
        <dbReference type="ARBA" id="ARBA00023043"/>
    </source>
</evidence>
<dbReference type="Gene3D" id="3.30.40.10">
    <property type="entry name" value="Zinc/RING finger domain, C3HC4 (zinc finger)"/>
    <property type="match status" value="1"/>
</dbReference>
<evidence type="ECO:0000256" key="7">
    <source>
        <dbReference type="PROSITE-ProRule" id="PRU00091"/>
    </source>
</evidence>
<feature type="repeat" description="ANK" evidence="6">
    <location>
        <begin position="278"/>
        <end position="310"/>
    </location>
</feature>
<dbReference type="OrthoDB" id="2306477at2759"/>
<feature type="repeat" description="ANK" evidence="6">
    <location>
        <begin position="948"/>
        <end position="970"/>
    </location>
</feature>
<feature type="domain" description="FYVE-type" evidence="9">
    <location>
        <begin position="1082"/>
        <end position="1142"/>
    </location>
</feature>
<evidence type="ECO:0000256" key="3">
    <source>
        <dbReference type="ARBA" id="ARBA00022771"/>
    </source>
</evidence>
<dbReference type="Gene3D" id="1.25.40.20">
    <property type="entry name" value="Ankyrin repeat-containing domain"/>
    <property type="match status" value="5"/>
</dbReference>
<dbReference type="InterPro" id="IPR000210">
    <property type="entry name" value="BTB/POZ_dom"/>
</dbReference>
<dbReference type="InterPro" id="IPR011011">
    <property type="entry name" value="Znf_FYVE_PHD"/>
</dbReference>
<reference evidence="10 11" key="2">
    <citation type="submission" date="2018-10" db="EMBL/GenBank/DDBJ databases">
        <authorList>
            <consortium name="Pathogen Informatics"/>
        </authorList>
    </citation>
    <scope>NUCLEOTIDE SEQUENCE [LARGE SCALE GENOMIC DNA]</scope>
</reference>
<keyword evidence="3 7" id="KW-0863">Zinc-finger</keyword>
<dbReference type="PROSITE" id="PS50088">
    <property type="entry name" value="ANK_REPEAT"/>
    <property type="match status" value="9"/>
</dbReference>
<dbReference type="Gene3D" id="3.30.710.10">
    <property type="entry name" value="Potassium Channel Kv1.1, Chain A"/>
    <property type="match status" value="1"/>
</dbReference>
<evidence type="ECO:0000313" key="11">
    <source>
        <dbReference type="Proteomes" id="UP000274131"/>
    </source>
</evidence>
<feature type="repeat" description="ANK" evidence="6">
    <location>
        <begin position="638"/>
        <end position="670"/>
    </location>
</feature>
<evidence type="ECO:0000256" key="4">
    <source>
        <dbReference type="ARBA" id="ARBA00022833"/>
    </source>
</evidence>
<dbReference type="AlphaFoldDB" id="A0A158Q9B7"/>
<dbReference type="EMBL" id="UXUI01007194">
    <property type="protein sequence ID" value="VDD86148.1"/>
    <property type="molecule type" value="Genomic_DNA"/>
</dbReference>
<feature type="domain" description="BTB" evidence="8">
    <location>
        <begin position="72"/>
        <end position="129"/>
    </location>
</feature>
<evidence type="ECO:0000313" key="12">
    <source>
        <dbReference type="WBParaSite" id="EVEC_0000158301-mRNA-1"/>
    </source>
</evidence>
<keyword evidence="1" id="KW-0479">Metal-binding</keyword>
<organism evidence="12">
    <name type="scientific">Enterobius vermicularis</name>
    <name type="common">Human pinworm</name>
    <dbReference type="NCBI Taxonomy" id="51028"/>
    <lineage>
        <taxon>Eukaryota</taxon>
        <taxon>Metazoa</taxon>
        <taxon>Ecdysozoa</taxon>
        <taxon>Nematoda</taxon>
        <taxon>Chromadorea</taxon>
        <taxon>Rhabditida</taxon>
        <taxon>Spirurina</taxon>
        <taxon>Oxyuridomorpha</taxon>
        <taxon>Oxyuroidea</taxon>
        <taxon>Oxyuridae</taxon>
        <taxon>Enterobius</taxon>
    </lineage>
</organism>
<dbReference type="Pfam" id="PF12796">
    <property type="entry name" value="Ank_2"/>
    <property type="match status" value="4"/>
</dbReference>
<dbReference type="Pfam" id="PF01363">
    <property type="entry name" value="FYVE"/>
    <property type="match status" value="1"/>
</dbReference>
<dbReference type="PROSITE" id="PS50178">
    <property type="entry name" value="ZF_FYVE"/>
    <property type="match status" value="1"/>
</dbReference>
<dbReference type="SUPFAM" id="SSF57903">
    <property type="entry name" value="FYVE/PHD zinc finger"/>
    <property type="match status" value="1"/>
</dbReference>